<sequence>MKESQIQTFLNKLNNNKYSKTIFKHQIGVNVDYAKVWESIKSTQQKPYSFFFIKTNDKYIGAVLDMYNDLHWYMSPNYRGKGHLTIALKEVILPYIFDVLERDSQIISITESQIGSTNYKNSIKVALSVGFKKLDGDKLELSFEDLDKAFDETRVIFNGLSDKKVDTINNELVFIAKRLNQINAQIDNAFGKDIYEYTNNPLKELSTIVSNHKYIIQDIISDFNELKG</sequence>
<dbReference type="Proteomes" id="UP000255317">
    <property type="component" value="Unassembled WGS sequence"/>
</dbReference>
<dbReference type="EMBL" id="QRAO01000002">
    <property type="protein sequence ID" value="RDK87377.1"/>
    <property type="molecule type" value="Genomic_DNA"/>
</dbReference>
<gene>
    <name evidence="1" type="ORF">C8D94_102564</name>
</gene>
<dbReference type="InterPro" id="IPR016181">
    <property type="entry name" value="Acyl_CoA_acyltransferase"/>
</dbReference>
<reference evidence="1 2" key="1">
    <citation type="submission" date="2018-07" db="EMBL/GenBank/DDBJ databases">
        <title>Genomic Encyclopedia of Type Strains, Phase IV (KMG-IV): sequencing the most valuable type-strain genomes for metagenomic binning, comparative biology and taxonomic classification.</title>
        <authorList>
            <person name="Goeker M."/>
        </authorList>
    </citation>
    <scope>NUCLEOTIDE SEQUENCE [LARGE SCALE GENOMIC DNA]</scope>
    <source>
        <strain evidence="1 2">DSM 101478</strain>
    </source>
</reference>
<dbReference type="OrthoDB" id="797909at2"/>
<dbReference type="AlphaFoldDB" id="A0A370QG81"/>
<evidence type="ECO:0008006" key="3">
    <source>
        <dbReference type="Google" id="ProtNLM"/>
    </source>
</evidence>
<protein>
    <recommendedName>
        <fullName evidence="3">Acetyltransferase (GNAT) family protein</fullName>
    </recommendedName>
</protein>
<name>A0A370QG81_9FLAO</name>
<accession>A0A370QG81</accession>
<dbReference type="SUPFAM" id="SSF55729">
    <property type="entry name" value="Acyl-CoA N-acyltransferases (Nat)"/>
    <property type="match status" value="1"/>
</dbReference>
<dbReference type="Gene3D" id="3.40.630.30">
    <property type="match status" value="1"/>
</dbReference>
<evidence type="ECO:0000313" key="2">
    <source>
        <dbReference type="Proteomes" id="UP000255317"/>
    </source>
</evidence>
<keyword evidence="2" id="KW-1185">Reference proteome</keyword>
<evidence type="ECO:0000313" key="1">
    <source>
        <dbReference type="EMBL" id="RDK87377.1"/>
    </source>
</evidence>
<proteinExistence type="predicted"/>
<comment type="caution">
    <text evidence="1">The sequence shown here is derived from an EMBL/GenBank/DDBJ whole genome shotgun (WGS) entry which is preliminary data.</text>
</comment>
<dbReference type="RefSeq" id="WP_115123555.1">
    <property type="nucleotide sequence ID" value="NZ_QRAO01000002.1"/>
</dbReference>
<organism evidence="1 2">
    <name type="scientific">Marinirhabdus gelatinilytica</name>
    <dbReference type="NCBI Taxonomy" id="1703343"/>
    <lineage>
        <taxon>Bacteria</taxon>
        <taxon>Pseudomonadati</taxon>
        <taxon>Bacteroidota</taxon>
        <taxon>Flavobacteriia</taxon>
        <taxon>Flavobacteriales</taxon>
        <taxon>Flavobacteriaceae</taxon>
    </lineage>
</organism>